<organism evidence="6 7">
    <name type="scientific">Phenylobacterium haematophilum</name>
    <dbReference type="NCBI Taxonomy" id="98513"/>
    <lineage>
        <taxon>Bacteria</taxon>
        <taxon>Pseudomonadati</taxon>
        <taxon>Pseudomonadota</taxon>
        <taxon>Alphaproteobacteria</taxon>
        <taxon>Caulobacterales</taxon>
        <taxon>Caulobacteraceae</taxon>
        <taxon>Phenylobacterium</taxon>
    </lineage>
</organism>
<evidence type="ECO:0000256" key="1">
    <source>
        <dbReference type="ARBA" id="ARBA00004141"/>
    </source>
</evidence>
<keyword evidence="4 5" id="KW-0472">Membrane</keyword>
<name>A0A839ZZH9_9CAUL</name>
<dbReference type="InterPro" id="IPR032808">
    <property type="entry name" value="DoxX"/>
</dbReference>
<accession>A0A839ZZH9</accession>
<evidence type="ECO:0000256" key="3">
    <source>
        <dbReference type="ARBA" id="ARBA00022989"/>
    </source>
</evidence>
<keyword evidence="2 5" id="KW-0812">Transmembrane</keyword>
<feature type="transmembrane region" description="Helical" evidence="5">
    <location>
        <begin position="107"/>
        <end position="127"/>
    </location>
</feature>
<proteinExistence type="predicted"/>
<reference evidence="6 7" key="1">
    <citation type="submission" date="2020-08" db="EMBL/GenBank/DDBJ databases">
        <title>Genomic Encyclopedia of Type Strains, Phase IV (KMG-IV): sequencing the most valuable type-strain genomes for metagenomic binning, comparative biology and taxonomic classification.</title>
        <authorList>
            <person name="Goeker M."/>
        </authorList>
    </citation>
    <scope>NUCLEOTIDE SEQUENCE [LARGE SCALE GENOMIC DNA]</scope>
    <source>
        <strain evidence="6 7">DSM 21793</strain>
    </source>
</reference>
<feature type="transmembrane region" description="Helical" evidence="5">
    <location>
        <begin position="20"/>
        <end position="40"/>
    </location>
</feature>
<keyword evidence="7" id="KW-1185">Reference proteome</keyword>
<dbReference type="AlphaFoldDB" id="A0A839ZZH9"/>
<evidence type="ECO:0000256" key="5">
    <source>
        <dbReference type="SAM" id="Phobius"/>
    </source>
</evidence>
<feature type="transmembrane region" description="Helical" evidence="5">
    <location>
        <begin position="82"/>
        <end position="101"/>
    </location>
</feature>
<evidence type="ECO:0000256" key="4">
    <source>
        <dbReference type="ARBA" id="ARBA00023136"/>
    </source>
</evidence>
<dbReference type="GO" id="GO:0016020">
    <property type="term" value="C:membrane"/>
    <property type="evidence" value="ECO:0007669"/>
    <property type="project" value="UniProtKB-SubCell"/>
</dbReference>
<dbReference type="Pfam" id="PF13564">
    <property type="entry name" value="DoxX_2"/>
    <property type="match status" value="1"/>
</dbReference>
<evidence type="ECO:0000313" key="6">
    <source>
        <dbReference type="EMBL" id="MBB3892025.1"/>
    </source>
</evidence>
<sequence length="140" mass="15160">MTSLDPAARTPAPAVSKVLIWAGWSLTGLATLFMTFDIAIKLVDLQIVRDTLVQLGYPPELGRTIGVVELICLALYLNPRTAVLGAVLFTGVMGGAIATHMRVGDPLFSHVLFGVYLGATLWGGLWLRDTRLRALFPVRL</sequence>
<dbReference type="EMBL" id="JACIDK010000003">
    <property type="protein sequence ID" value="MBB3892025.1"/>
    <property type="molecule type" value="Genomic_DNA"/>
</dbReference>
<comment type="subcellular location">
    <subcellularLocation>
        <location evidence="1">Membrane</location>
        <topology evidence="1">Multi-pass membrane protein</topology>
    </subcellularLocation>
</comment>
<dbReference type="Proteomes" id="UP000530564">
    <property type="component" value="Unassembled WGS sequence"/>
</dbReference>
<protein>
    <recommendedName>
        <fullName evidence="8">DoxX family protein</fullName>
    </recommendedName>
</protein>
<evidence type="ECO:0000313" key="7">
    <source>
        <dbReference type="Proteomes" id="UP000530564"/>
    </source>
</evidence>
<gene>
    <name evidence="6" type="ORF">GGQ61_002753</name>
</gene>
<evidence type="ECO:0000256" key="2">
    <source>
        <dbReference type="ARBA" id="ARBA00022692"/>
    </source>
</evidence>
<evidence type="ECO:0008006" key="8">
    <source>
        <dbReference type="Google" id="ProtNLM"/>
    </source>
</evidence>
<comment type="caution">
    <text evidence="6">The sequence shown here is derived from an EMBL/GenBank/DDBJ whole genome shotgun (WGS) entry which is preliminary data.</text>
</comment>
<keyword evidence="3 5" id="KW-1133">Transmembrane helix</keyword>